<dbReference type="Proteomes" id="UP000760472">
    <property type="component" value="Unassembled WGS sequence"/>
</dbReference>
<gene>
    <name evidence="1" type="ORF">JW498_19365</name>
</gene>
<dbReference type="EMBL" id="JAFFZP010000043">
    <property type="protein sequence ID" value="MBN0989532.1"/>
    <property type="molecule type" value="Genomic_DNA"/>
</dbReference>
<name>A0ABS2WDD2_9GAMM</name>
<proteinExistence type="predicted"/>
<reference evidence="1 2" key="1">
    <citation type="submission" date="2021-02" db="EMBL/GenBank/DDBJ databases">
        <title>A novel species of genus Amphritea isolated from a fishpond in China.</title>
        <authorList>
            <person name="Lu H."/>
        </authorList>
    </citation>
    <scope>NUCLEOTIDE SEQUENCE [LARGE SCALE GENOMIC DNA]</scope>
    <source>
        <strain evidence="1 2">RP18W</strain>
    </source>
</reference>
<evidence type="ECO:0000313" key="1">
    <source>
        <dbReference type="EMBL" id="MBN0989532.1"/>
    </source>
</evidence>
<evidence type="ECO:0000313" key="2">
    <source>
        <dbReference type="Proteomes" id="UP000760472"/>
    </source>
</evidence>
<accession>A0ABS2WDD2</accession>
<dbReference type="RefSeq" id="WP_205211717.1">
    <property type="nucleotide sequence ID" value="NZ_JAFFZO010000032.1"/>
</dbReference>
<sequence length="65" mass="7590">MQPHCRDCQFLIESKFDTEPHPGLKSLLKKPIAEIYQCRHCDSCFIFTRHDISLVVPDEPESKQC</sequence>
<protein>
    <submittedName>
        <fullName evidence="1">Uncharacterized protein</fullName>
    </submittedName>
</protein>
<keyword evidence="2" id="KW-1185">Reference proteome</keyword>
<comment type="caution">
    <text evidence="1">The sequence shown here is derived from an EMBL/GenBank/DDBJ whole genome shotgun (WGS) entry which is preliminary data.</text>
</comment>
<organism evidence="1 2">
    <name type="scientific">Amphritea pacifica</name>
    <dbReference type="NCBI Taxonomy" id="2811233"/>
    <lineage>
        <taxon>Bacteria</taxon>
        <taxon>Pseudomonadati</taxon>
        <taxon>Pseudomonadota</taxon>
        <taxon>Gammaproteobacteria</taxon>
        <taxon>Oceanospirillales</taxon>
        <taxon>Oceanospirillaceae</taxon>
        <taxon>Amphritea</taxon>
    </lineage>
</organism>